<feature type="compositionally biased region" description="Basic and acidic residues" evidence="1">
    <location>
        <begin position="62"/>
        <end position="71"/>
    </location>
</feature>
<dbReference type="OrthoDB" id="786951at2759"/>
<gene>
    <name evidence="3" type="ORF">METBISCDRAFT_23960</name>
</gene>
<evidence type="ECO:0000256" key="1">
    <source>
        <dbReference type="SAM" id="MobiDB-lite"/>
    </source>
</evidence>
<dbReference type="SMART" id="SM00443">
    <property type="entry name" value="G_patch"/>
    <property type="match status" value="1"/>
</dbReference>
<keyword evidence="4" id="KW-1185">Reference proteome</keyword>
<dbReference type="SMART" id="SM01173">
    <property type="entry name" value="DUF4187"/>
    <property type="match status" value="1"/>
</dbReference>
<dbReference type="PANTHER" id="PTHR21032">
    <property type="entry name" value="G PATCH DOMAIN-CONTAINING PROTEIN 11"/>
    <property type="match status" value="1"/>
</dbReference>
<dbReference type="EMBL" id="ML004476">
    <property type="protein sequence ID" value="RKP29746.1"/>
    <property type="molecule type" value="Genomic_DNA"/>
</dbReference>
<dbReference type="GO" id="GO:0003676">
    <property type="term" value="F:nucleic acid binding"/>
    <property type="evidence" value="ECO:0007669"/>
    <property type="project" value="InterPro"/>
</dbReference>
<dbReference type="InterPro" id="IPR000467">
    <property type="entry name" value="G_patch_dom"/>
</dbReference>
<protein>
    <recommendedName>
        <fullName evidence="2">G-patch domain-containing protein</fullName>
    </recommendedName>
</protein>
<dbReference type="GO" id="GO:0000776">
    <property type="term" value="C:kinetochore"/>
    <property type="evidence" value="ECO:0007669"/>
    <property type="project" value="TreeGrafter"/>
</dbReference>
<dbReference type="Pfam" id="PF01585">
    <property type="entry name" value="G-patch"/>
    <property type="match status" value="1"/>
</dbReference>
<organism evidence="3 4">
    <name type="scientific">Metschnikowia bicuspidata</name>
    <dbReference type="NCBI Taxonomy" id="27322"/>
    <lineage>
        <taxon>Eukaryota</taxon>
        <taxon>Fungi</taxon>
        <taxon>Dikarya</taxon>
        <taxon>Ascomycota</taxon>
        <taxon>Saccharomycotina</taxon>
        <taxon>Pichiomycetes</taxon>
        <taxon>Metschnikowiaceae</taxon>
        <taxon>Metschnikowia</taxon>
    </lineage>
</organism>
<evidence type="ECO:0000259" key="2">
    <source>
        <dbReference type="PROSITE" id="PS50174"/>
    </source>
</evidence>
<dbReference type="AlphaFoldDB" id="A0A4P9ZAF8"/>
<evidence type="ECO:0000313" key="3">
    <source>
        <dbReference type="EMBL" id="RKP29746.1"/>
    </source>
</evidence>
<feature type="region of interest" description="Disordered" evidence="1">
    <location>
        <begin position="59"/>
        <end position="106"/>
    </location>
</feature>
<dbReference type="PROSITE" id="PS50174">
    <property type="entry name" value="G_PATCH"/>
    <property type="match status" value="1"/>
</dbReference>
<dbReference type="InterPro" id="IPR039249">
    <property type="entry name" value="GPATCH11"/>
</dbReference>
<proteinExistence type="predicted"/>
<dbReference type="InterPro" id="IPR025239">
    <property type="entry name" value="DUF4187"/>
</dbReference>
<name>A0A4P9ZAF8_9ASCO</name>
<reference evidence="4" key="1">
    <citation type="journal article" date="2018" name="Nat. Microbiol.">
        <title>Leveraging single-cell genomics to expand the fungal tree of life.</title>
        <authorList>
            <person name="Ahrendt S.R."/>
            <person name="Quandt C.A."/>
            <person name="Ciobanu D."/>
            <person name="Clum A."/>
            <person name="Salamov A."/>
            <person name="Andreopoulos B."/>
            <person name="Cheng J.F."/>
            <person name="Woyke T."/>
            <person name="Pelin A."/>
            <person name="Henrissat B."/>
            <person name="Reynolds N.K."/>
            <person name="Benny G.L."/>
            <person name="Smith M.E."/>
            <person name="James T.Y."/>
            <person name="Grigoriev I.V."/>
        </authorList>
    </citation>
    <scope>NUCLEOTIDE SEQUENCE [LARGE SCALE GENOMIC DNA]</scope>
    <source>
        <strain evidence="4">Baker2002</strain>
    </source>
</reference>
<feature type="domain" description="G-patch" evidence="2">
    <location>
        <begin position="152"/>
        <end position="200"/>
    </location>
</feature>
<accession>A0A4P9ZAF8</accession>
<dbReference type="Proteomes" id="UP000268321">
    <property type="component" value="Unassembled WGS sequence"/>
</dbReference>
<dbReference type="Pfam" id="PF13821">
    <property type="entry name" value="DUF4187"/>
    <property type="match status" value="1"/>
</dbReference>
<feature type="region of interest" description="Disordered" evidence="1">
    <location>
        <begin position="1"/>
        <end position="28"/>
    </location>
</feature>
<sequence>MGIFPDSDSEPELPPKRTKRFEPPSHVLEGNACTSGCVSVEGRNSRCTELGDGQECANKTGLDVEGKEDSRVNGTAGMGGAGPARMNRFNATSGRRGAGGSDGSDLSTLDKLSAVDDLAFDYGGAFDDRVSDRAVGDRTAQKNSLSRSILDESSVGLKMMRKMGFQPGARLGASRNPSALAEPIVVARLKLRAGIGAEKNASVALQAFSDTSAARYWEASCTSLTRRHERATIAKLQRFCYGASGDDARAPEEAHVLWRDYVERIHDKDAAAVDYGEQTDKLAQLLTHARTHFHYCPYCGVQYDNAHDMASFCPGPSFDLHPL</sequence>
<dbReference type="PANTHER" id="PTHR21032:SF0">
    <property type="entry name" value="G PATCH DOMAIN-CONTAINING PROTEIN 11"/>
    <property type="match status" value="1"/>
</dbReference>
<evidence type="ECO:0000313" key="4">
    <source>
        <dbReference type="Proteomes" id="UP000268321"/>
    </source>
</evidence>